<evidence type="ECO:0008006" key="4">
    <source>
        <dbReference type="Google" id="ProtNLM"/>
    </source>
</evidence>
<feature type="chain" id="PRO_5020463642" description="Secreted protein" evidence="2">
    <location>
        <begin position="21"/>
        <end position="350"/>
    </location>
</feature>
<sequence>MMEVVLLMLLLVQQLRFIVAASDVMIVRNELRILENDINTFMFKVEHSKAALTIPSLNQIPAGVFLRPPKVNTTIVKNKIYELQNNVTKLTEDLTNSNQNVDGIKVRISALEKQLEDLKRLFDNENREVKQTLAKFQSSFSEMLGNYTRFLAQNQIREQQLAKVNLELRVDYLEFLEAIKHKYYPFAAVKFITLKNESEATELIRKVYRQLDNVDCLLNFADNLNNMNKTLLVYRTLSQILGGFDLIETCKLFKTRMKLYYDLENNKVSDELLDAANSILSNVDLLMETWLHFLTIWLRQDLIVKIKLHNGLYMPASYVYNINSGNIDLEQYRRSGRRTAVLSCYPIDCR</sequence>
<protein>
    <recommendedName>
        <fullName evidence="4">Secreted protein</fullName>
    </recommendedName>
</protein>
<dbReference type="EMBL" id="GHKJ01000475">
    <property type="protein sequence ID" value="MOY45505.1"/>
    <property type="molecule type" value="Transcribed_RNA"/>
</dbReference>
<feature type="coiled-coil region" evidence="1">
    <location>
        <begin position="80"/>
        <end position="135"/>
    </location>
</feature>
<organism evidence="3">
    <name type="scientific">Rhodnius prolixus</name>
    <name type="common">Triatomid bug</name>
    <dbReference type="NCBI Taxonomy" id="13249"/>
    <lineage>
        <taxon>Eukaryota</taxon>
        <taxon>Metazoa</taxon>
        <taxon>Ecdysozoa</taxon>
        <taxon>Arthropoda</taxon>
        <taxon>Hexapoda</taxon>
        <taxon>Insecta</taxon>
        <taxon>Pterygota</taxon>
        <taxon>Neoptera</taxon>
        <taxon>Paraneoptera</taxon>
        <taxon>Hemiptera</taxon>
        <taxon>Heteroptera</taxon>
        <taxon>Panheteroptera</taxon>
        <taxon>Cimicomorpha</taxon>
        <taxon>Reduviidae</taxon>
        <taxon>Triatominae</taxon>
        <taxon>Rhodnius</taxon>
    </lineage>
</organism>
<reference evidence="3" key="1">
    <citation type="submission" date="2019-04" db="EMBL/GenBank/DDBJ databases">
        <title>Analysis of the testis transcriptome of the Chagas disease vector Rhodnius prolixus.</title>
        <authorList>
            <person name="Cesar J."/>
            <person name="Ribeiro J.M."/>
            <person name="Pereira M.H."/>
            <person name="Araujo R.N."/>
            <person name="Gontijo N.F."/>
            <person name="Pessoa G."/>
            <person name="Sant'Anna M.V."/>
            <person name="Sorgine M.H."/>
            <person name="Majerowicz D."/>
            <person name="Carvalho A.B."/>
            <person name="Braz G."/>
            <person name="Mesquita R."/>
            <person name="Lagerblad P.O."/>
            <person name="Koerich L.B."/>
        </authorList>
    </citation>
    <scope>NUCLEOTIDE SEQUENCE</scope>
</reference>
<keyword evidence="1" id="KW-0175">Coiled coil</keyword>
<dbReference type="VEuPathDB" id="VectorBase:RPRC015043"/>
<evidence type="ECO:0000256" key="1">
    <source>
        <dbReference type="SAM" id="Coils"/>
    </source>
</evidence>
<evidence type="ECO:0000256" key="2">
    <source>
        <dbReference type="SAM" id="SignalP"/>
    </source>
</evidence>
<keyword evidence="2" id="KW-0732">Signal</keyword>
<dbReference type="AlphaFoldDB" id="A0A4P6D6Z0"/>
<proteinExistence type="predicted"/>
<accession>A0A4P6D6Z0</accession>
<evidence type="ECO:0000313" key="3">
    <source>
        <dbReference type="EMBL" id="MOY45505.1"/>
    </source>
</evidence>
<name>A0A4P6D6Z0_RHOPR</name>
<feature type="signal peptide" evidence="2">
    <location>
        <begin position="1"/>
        <end position="20"/>
    </location>
</feature>